<accession>A0A9Q9EN39</accession>
<dbReference type="EMBL" id="CP099426">
    <property type="protein sequence ID" value="USW56685.1"/>
    <property type="molecule type" value="Genomic_DNA"/>
</dbReference>
<organism evidence="1 2">
    <name type="scientific">Septoria linicola</name>
    <dbReference type="NCBI Taxonomy" id="215465"/>
    <lineage>
        <taxon>Eukaryota</taxon>
        <taxon>Fungi</taxon>
        <taxon>Dikarya</taxon>
        <taxon>Ascomycota</taxon>
        <taxon>Pezizomycotina</taxon>
        <taxon>Dothideomycetes</taxon>
        <taxon>Dothideomycetidae</taxon>
        <taxon>Mycosphaerellales</taxon>
        <taxon>Mycosphaerellaceae</taxon>
        <taxon>Septoria</taxon>
    </lineage>
</organism>
<keyword evidence="2" id="KW-1185">Reference proteome</keyword>
<proteinExistence type="predicted"/>
<protein>
    <submittedName>
        <fullName evidence="1">Uncharacterized protein</fullName>
    </submittedName>
</protein>
<name>A0A9Q9EN39_9PEZI</name>
<evidence type="ECO:0000313" key="2">
    <source>
        <dbReference type="Proteomes" id="UP001056384"/>
    </source>
</evidence>
<evidence type="ECO:0000313" key="1">
    <source>
        <dbReference type="EMBL" id="USW56685.1"/>
    </source>
</evidence>
<reference evidence="1" key="1">
    <citation type="submission" date="2022-06" db="EMBL/GenBank/DDBJ databases">
        <title>Complete genome sequences of two strains of the flax pathogen Septoria linicola.</title>
        <authorList>
            <person name="Lapalu N."/>
            <person name="Simon A."/>
            <person name="Demenou B."/>
            <person name="Paumier D."/>
            <person name="Guillot M.-P."/>
            <person name="Gout L."/>
            <person name="Valade R."/>
        </authorList>
    </citation>
    <scope>NUCLEOTIDE SEQUENCE</scope>
    <source>
        <strain evidence="1">SE15195</strain>
    </source>
</reference>
<gene>
    <name evidence="1" type="ORF">Slin15195_G100040</name>
</gene>
<dbReference type="Proteomes" id="UP001056384">
    <property type="component" value="Chromosome 9"/>
</dbReference>
<dbReference type="AlphaFoldDB" id="A0A9Q9EN39"/>
<sequence>MAELEQRIQSLAQELQDQILDETLIATTRSRHLRKVFIEPSYRPPRELSLNSRTRQVTGA</sequence>